<feature type="transmembrane region" description="Helical" evidence="2">
    <location>
        <begin position="15"/>
        <end position="42"/>
    </location>
</feature>
<evidence type="ECO:0000313" key="4">
    <source>
        <dbReference type="Proteomes" id="UP000027195"/>
    </source>
</evidence>
<keyword evidence="4" id="KW-1185">Reference proteome</keyword>
<evidence type="ECO:0000256" key="1">
    <source>
        <dbReference type="SAM" id="MobiDB-lite"/>
    </source>
</evidence>
<dbReference type="STRING" id="930990.A0A067MN87"/>
<dbReference type="AlphaFoldDB" id="A0A067MN87"/>
<feature type="region of interest" description="Disordered" evidence="1">
    <location>
        <begin position="325"/>
        <end position="345"/>
    </location>
</feature>
<name>A0A067MN87_BOTB1</name>
<dbReference type="Proteomes" id="UP000027195">
    <property type="component" value="Unassembled WGS sequence"/>
</dbReference>
<proteinExistence type="predicted"/>
<keyword evidence="2" id="KW-0812">Transmembrane</keyword>
<dbReference type="HOGENOM" id="CLU_804085_0_0_1"/>
<accession>A0A067MN87</accession>
<protein>
    <submittedName>
        <fullName evidence="3">Uncharacterized protein</fullName>
    </submittedName>
</protein>
<organism evidence="3 4">
    <name type="scientific">Botryobasidium botryosum (strain FD-172 SS1)</name>
    <dbReference type="NCBI Taxonomy" id="930990"/>
    <lineage>
        <taxon>Eukaryota</taxon>
        <taxon>Fungi</taxon>
        <taxon>Dikarya</taxon>
        <taxon>Basidiomycota</taxon>
        <taxon>Agaricomycotina</taxon>
        <taxon>Agaricomycetes</taxon>
        <taxon>Cantharellales</taxon>
        <taxon>Botryobasidiaceae</taxon>
        <taxon>Botryobasidium</taxon>
    </lineage>
</organism>
<keyword evidence="2" id="KW-0472">Membrane</keyword>
<dbReference type="InParanoid" id="A0A067MN87"/>
<reference evidence="4" key="1">
    <citation type="journal article" date="2014" name="Proc. Natl. Acad. Sci. U.S.A.">
        <title>Extensive sampling of basidiomycete genomes demonstrates inadequacy of the white-rot/brown-rot paradigm for wood decay fungi.</title>
        <authorList>
            <person name="Riley R."/>
            <person name="Salamov A.A."/>
            <person name="Brown D.W."/>
            <person name="Nagy L.G."/>
            <person name="Floudas D."/>
            <person name="Held B.W."/>
            <person name="Levasseur A."/>
            <person name="Lombard V."/>
            <person name="Morin E."/>
            <person name="Otillar R."/>
            <person name="Lindquist E.A."/>
            <person name="Sun H."/>
            <person name="LaButti K.M."/>
            <person name="Schmutz J."/>
            <person name="Jabbour D."/>
            <person name="Luo H."/>
            <person name="Baker S.E."/>
            <person name="Pisabarro A.G."/>
            <person name="Walton J.D."/>
            <person name="Blanchette R.A."/>
            <person name="Henrissat B."/>
            <person name="Martin F."/>
            <person name="Cullen D."/>
            <person name="Hibbett D.S."/>
            <person name="Grigoriev I.V."/>
        </authorList>
    </citation>
    <scope>NUCLEOTIDE SEQUENCE [LARGE SCALE GENOMIC DNA]</scope>
    <source>
        <strain evidence="4">FD-172 SS1</strain>
    </source>
</reference>
<feature type="transmembrane region" description="Helical" evidence="2">
    <location>
        <begin position="164"/>
        <end position="184"/>
    </location>
</feature>
<evidence type="ECO:0000313" key="3">
    <source>
        <dbReference type="EMBL" id="KDQ17228.1"/>
    </source>
</evidence>
<sequence length="345" mass="38736">MSSCKDSNLGRQNKIGFAIIAQTGLLSITCVLVFIGLVLIIAQAGFEAECHHSTAAPIPKSYRNLPNLAFHCKYLPRSFRSNGLEVGSNRESCMRYIATCKYHEYPANIEFCIKGAVIQFGEVGVSLSTLSSSQRTREMEGGVLFTFRHRCWVYNSIPSRIFSYYLWLNITVFMSITLYVLLFFRVHGYIKVLPNGDKWYHYKITFIRHPNLEQMAEISTAHTEGSSSSAEIRSMATKMLWYPSAYLLSVIANVIRWKLMANIDPNTPLKDVPFAPIAATHVLYSMNSAVDVLLFYFTRPNIFLFGEPAPAHHRCAVTGPRQELELGEGGDFKDGTSMRPSLGSG</sequence>
<evidence type="ECO:0000256" key="2">
    <source>
        <dbReference type="SAM" id="Phobius"/>
    </source>
</evidence>
<gene>
    <name evidence="3" type="ORF">BOTBODRAFT_42926</name>
</gene>
<dbReference type="EMBL" id="KL198024">
    <property type="protein sequence ID" value="KDQ17228.1"/>
    <property type="molecule type" value="Genomic_DNA"/>
</dbReference>
<dbReference type="OrthoDB" id="100006at2759"/>
<keyword evidence="2" id="KW-1133">Transmembrane helix</keyword>